<gene>
    <name evidence="15" type="ORF">SAMN05216354_2393</name>
</gene>
<comment type="catalytic activity">
    <reaction evidence="13">
        <text>(2R)-2,3-bisphosphoglycerate + H2O = (2R)-2-phosphoglycerate + phosphate</text>
        <dbReference type="Rhea" id="RHEA:27381"/>
        <dbReference type="ChEBI" id="CHEBI:15377"/>
        <dbReference type="ChEBI" id="CHEBI:43474"/>
        <dbReference type="ChEBI" id="CHEBI:58248"/>
        <dbReference type="ChEBI" id="CHEBI:58289"/>
        <dbReference type="EC" id="3.1.3.80"/>
    </reaction>
    <physiologicalReaction direction="left-to-right" evidence="13">
        <dbReference type="Rhea" id="RHEA:27382"/>
    </physiologicalReaction>
</comment>
<comment type="catalytic activity">
    <reaction evidence="10">
        <text>1D-myo-inositol 1,2,5,6-tetrakisphosphate + H2O = 1D-myo-inositol 1,2,6-trisphosphate + phosphate</text>
        <dbReference type="Rhea" id="RHEA:77119"/>
        <dbReference type="ChEBI" id="CHEBI:15377"/>
        <dbReference type="ChEBI" id="CHEBI:43474"/>
        <dbReference type="ChEBI" id="CHEBI:195535"/>
        <dbReference type="ChEBI" id="CHEBI:195537"/>
        <dbReference type="EC" id="3.1.3.62"/>
    </reaction>
    <physiologicalReaction direction="left-to-right" evidence="10">
        <dbReference type="Rhea" id="RHEA:77120"/>
    </physiologicalReaction>
</comment>
<dbReference type="Proteomes" id="UP000236735">
    <property type="component" value="Unassembled WGS sequence"/>
</dbReference>
<evidence type="ECO:0000256" key="9">
    <source>
        <dbReference type="ARBA" id="ARBA00031642"/>
    </source>
</evidence>
<comment type="subcellular location">
    <subcellularLocation>
        <location evidence="1">Membrane</location>
    </subcellularLocation>
</comment>
<dbReference type="EC" id="3.1.3.80" evidence="3"/>
<dbReference type="GO" id="GO:0016020">
    <property type="term" value="C:membrane"/>
    <property type="evidence" value="ECO:0007669"/>
    <property type="project" value="UniProtKB-SubCell"/>
</dbReference>
<evidence type="ECO:0000256" key="11">
    <source>
        <dbReference type="ARBA" id="ARBA00043671"/>
    </source>
</evidence>
<dbReference type="GO" id="GO:0034417">
    <property type="term" value="F:bisphosphoglycerate 3-phosphatase activity"/>
    <property type="evidence" value="ECO:0007669"/>
    <property type="project" value="UniProtKB-EC"/>
</dbReference>
<evidence type="ECO:0000256" key="10">
    <source>
        <dbReference type="ARBA" id="ARBA00043668"/>
    </source>
</evidence>
<dbReference type="PANTHER" id="PTHR20963">
    <property type="entry name" value="MULTIPLE INOSITOL POLYPHOSPHATE PHOSPHATASE-RELATED"/>
    <property type="match status" value="1"/>
</dbReference>
<evidence type="ECO:0000256" key="12">
    <source>
        <dbReference type="ARBA" id="ARBA00043691"/>
    </source>
</evidence>
<dbReference type="AlphaFoldDB" id="A0A1H5WKA9"/>
<feature type="signal peptide" evidence="14">
    <location>
        <begin position="1"/>
        <end position="19"/>
    </location>
</feature>
<dbReference type="SUPFAM" id="SSF53254">
    <property type="entry name" value="Phosphoglycerate mutase-like"/>
    <property type="match status" value="1"/>
</dbReference>
<dbReference type="EMBL" id="FNUV01000006">
    <property type="protein sequence ID" value="SEF99738.1"/>
    <property type="molecule type" value="Genomic_DNA"/>
</dbReference>
<evidence type="ECO:0000256" key="1">
    <source>
        <dbReference type="ARBA" id="ARBA00004370"/>
    </source>
</evidence>
<evidence type="ECO:0000256" key="3">
    <source>
        <dbReference type="ARBA" id="ARBA00012976"/>
    </source>
</evidence>
<reference evidence="15 16" key="1">
    <citation type="submission" date="2016-10" db="EMBL/GenBank/DDBJ databases">
        <authorList>
            <person name="de Groot N.N."/>
        </authorList>
    </citation>
    <scope>NUCLEOTIDE SEQUENCE [LARGE SCALE GENOMIC DNA]</scope>
    <source>
        <strain evidence="15 16">AR32</strain>
    </source>
</reference>
<dbReference type="Pfam" id="PF00328">
    <property type="entry name" value="His_Phos_2"/>
    <property type="match status" value="1"/>
</dbReference>
<comment type="catalytic activity">
    <reaction evidence="12">
        <text>1D-myo-inositol hexakisphosphate + H2O = 1D-myo-inositol 1,2,4,5,6-pentakisphosphate + phosphate</text>
        <dbReference type="Rhea" id="RHEA:16989"/>
        <dbReference type="ChEBI" id="CHEBI:15377"/>
        <dbReference type="ChEBI" id="CHEBI:43474"/>
        <dbReference type="ChEBI" id="CHEBI:57798"/>
        <dbReference type="ChEBI" id="CHEBI:58130"/>
        <dbReference type="EC" id="3.1.3.62"/>
    </reaction>
    <physiologicalReaction direction="left-to-right" evidence="12">
        <dbReference type="Rhea" id="RHEA:16990"/>
    </physiologicalReaction>
</comment>
<dbReference type="InterPro" id="IPR029033">
    <property type="entry name" value="His_PPase_superfam"/>
</dbReference>
<keyword evidence="7" id="KW-0378">Hydrolase</keyword>
<evidence type="ECO:0000256" key="14">
    <source>
        <dbReference type="SAM" id="SignalP"/>
    </source>
</evidence>
<dbReference type="EC" id="3.1.3.62" evidence="4"/>
<dbReference type="PANTHER" id="PTHR20963:SF8">
    <property type="entry name" value="MULTIPLE INOSITOL POLYPHOSPHATE PHOSPHATASE 1"/>
    <property type="match status" value="1"/>
</dbReference>
<name>A0A1H5WKA9_XYLRU</name>
<evidence type="ECO:0000256" key="4">
    <source>
        <dbReference type="ARBA" id="ARBA00013040"/>
    </source>
</evidence>
<dbReference type="RefSeq" id="WP_103916067.1">
    <property type="nucleotide sequence ID" value="NZ_FNUV01000006.1"/>
</dbReference>
<feature type="chain" id="PRO_5009288377" description="Multiple inositol polyphosphate phosphatase 1" evidence="14">
    <location>
        <begin position="20"/>
        <end position="422"/>
    </location>
</feature>
<evidence type="ECO:0000256" key="2">
    <source>
        <dbReference type="ARBA" id="ARBA00008422"/>
    </source>
</evidence>
<evidence type="ECO:0000256" key="6">
    <source>
        <dbReference type="ARBA" id="ARBA00022729"/>
    </source>
</evidence>
<evidence type="ECO:0000256" key="13">
    <source>
        <dbReference type="ARBA" id="ARBA00043832"/>
    </source>
</evidence>
<organism evidence="15 16">
    <name type="scientific">Xylanibacter ruminicola</name>
    <name type="common">Prevotella ruminicola</name>
    <dbReference type="NCBI Taxonomy" id="839"/>
    <lineage>
        <taxon>Bacteria</taxon>
        <taxon>Pseudomonadati</taxon>
        <taxon>Bacteroidota</taxon>
        <taxon>Bacteroidia</taxon>
        <taxon>Bacteroidales</taxon>
        <taxon>Prevotellaceae</taxon>
        <taxon>Xylanibacter</taxon>
    </lineage>
</organism>
<evidence type="ECO:0000256" key="7">
    <source>
        <dbReference type="ARBA" id="ARBA00022801"/>
    </source>
</evidence>
<dbReference type="Gene3D" id="3.40.50.1240">
    <property type="entry name" value="Phosphoglycerate mutase-like"/>
    <property type="match status" value="1"/>
</dbReference>
<sequence length="422" mass="48190">MKRTIFNLLFLCLGVGAWAQSNAALDRLKADPRRAYGTDYPYQFNTAPLTKAPKGYKPFYISHYGRHGSRYYWNEKLYKNIDTLLTKAHTLNQLTAEGEAFRQKFMAAKKELNTGWSELTQLGWEQHQGIARRMYNDFPQVFRKGGNVLAVSSLVGRCVISMSGFCQELVQCNPEIEIREQSSRFTLNAVVPTDKQNPDRKEYPECKPRFESNMDKFKVDTTIVQTVLSRVFTTTDSLTAPADEVVDWLSELYTSLPSIDHEGMMGSIISDQEVADFWEYSNLGTYSWLFSGRYIVIPIIEDIIQKADDVLAGRSDRIADLRFGHDSFIGPLTVLLGINGADLDPEDPYEVKNCYQSWETCMASNIQLVFYRGKKSADDILVKLLLNGEEATLPVPTTQAPYYRWSDFRQYYKAICDSVKPE</sequence>
<comment type="catalytic activity">
    <reaction evidence="11">
        <text>1D-myo-inositol 1,2,4,5,6-pentakisphosphate + H2O = 1D-myo-inositol 1,2,5,6-tetrakisphosphate + phosphate</text>
        <dbReference type="Rhea" id="RHEA:77115"/>
        <dbReference type="ChEBI" id="CHEBI:15377"/>
        <dbReference type="ChEBI" id="CHEBI:43474"/>
        <dbReference type="ChEBI" id="CHEBI:57798"/>
        <dbReference type="ChEBI" id="CHEBI:195535"/>
        <dbReference type="EC" id="3.1.3.62"/>
    </reaction>
    <physiologicalReaction direction="left-to-right" evidence="11">
        <dbReference type="Rhea" id="RHEA:77116"/>
    </physiologicalReaction>
</comment>
<proteinExistence type="inferred from homology"/>
<dbReference type="InterPro" id="IPR000560">
    <property type="entry name" value="His_Pase_clade-2"/>
</dbReference>
<keyword evidence="6 14" id="KW-0732">Signal</keyword>
<accession>A0A1H5WKA9</accession>
<comment type="similarity">
    <text evidence="2">Belongs to the histidine acid phosphatase family. MINPP1 subfamily.</text>
</comment>
<protein>
    <recommendedName>
        <fullName evidence="5">Multiple inositol polyphosphate phosphatase 1</fullName>
        <ecNumber evidence="4">3.1.3.62</ecNumber>
        <ecNumber evidence="3">3.1.3.80</ecNumber>
    </recommendedName>
    <alternativeName>
        <fullName evidence="9">2,3-bisphosphoglycerate 3-phosphatase</fullName>
    </alternativeName>
</protein>
<evidence type="ECO:0000256" key="5">
    <source>
        <dbReference type="ARBA" id="ARBA00018097"/>
    </source>
</evidence>
<evidence type="ECO:0000313" key="15">
    <source>
        <dbReference type="EMBL" id="SEF99738.1"/>
    </source>
</evidence>
<evidence type="ECO:0000256" key="8">
    <source>
        <dbReference type="ARBA" id="ARBA00023136"/>
    </source>
</evidence>
<keyword evidence="8" id="KW-0472">Membrane</keyword>
<evidence type="ECO:0000313" key="16">
    <source>
        <dbReference type="Proteomes" id="UP000236735"/>
    </source>
</evidence>